<dbReference type="AlphaFoldDB" id="A0A093GKU1"/>
<feature type="non-terminal residue" evidence="2">
    <location>
        <position position="149"/>
    </location>
</feature>
<dbReference type="EMBL" id="KL215990">
    <property type="protein sequence ID" value="KFV67627.1"/>
    <property type="molecule type" value="Genomic_DNA"/>
</dbReference>
<organism evidence="2 3">
    <name type="scientific">Dryobates pubescens</name>
    <name type="common">Downy woodpecker</name>
    <name type="synonym">Picoides pubescens</name>
    <dbReference type="NCBI Taxonomy" id="118200"/>
    <lineage>
        <taxon>Eukaryota</taxon>
        <taxon>Metazoa</taxon>
        <taxon>Chordata</taxon>
        <taxon>Craniata</taxon>
        <taxon>Vertebrata</taxon>
        <taxon>Euteleostomi</taxon>
        <taxon>Archelosauria</taxon>
        <taxon>Archosauria</taxon>
        <taxon>Dinosauria</taxon>
        <taxon>Saurischia</taxon>
        <taxon>Theropoda</taxon>
        <taxon>Coelurosauria</taxon>
        <taxon>Aves</taxon>
        <taxon>Neognathae</taxon>
        <taxon>Neoaves</taxon>
        <taxon>Telluraves</taxon>
        <taxon>Coraciimorphae</taxon>
        <taxon>Piciformes</taxon>
        <taxon>Picidae</taxon>
        <taxon>Dryobates</taxon>
    </lineage>
</organism>
<dbReference type="Proteomes" id="UP000053875">
    <property type="component" value="Unassembled WGS sequence"/>
</dbReference>
<sequence>LSSLAALCSCLGSQPRPASPADEGQAMGTVPVAVTTFVAMGTSLLRQLQDHEGDRVESYQELESLLQGQDGCLPSGVVNRLIAEASRDMRAAQGVRDEVKVAAGDMLLALARSHFHFVMAELQSQLKALGKEPKEPVLLSLGSMAGSYG</sequence>
<gene>
    <name evidence="2" type="ORF">N307_14928</name>
</gene>
<proteinExistence type="predicted"/>
<accession>A0A093GKU1</accession>
<dbReference type="InterPro" id="IPR056282">
    <property type="entry name" value="MROH2B-like_N_HEAT"/>
</dbReference>
<evidence type="ECO:0000313" key="3">
    <source>
        <dbReference type="Proteomes" id="UP000053875"/>
    </source>
</evidence>
<feature type="non-terminal residue" evidence="2">
    <location>
        <position position="1"/>
    </location>
</feature>
<protein>
    <submittedName>
        <fullName evidence="2">Maestro heat-like repeat-containing protein family member 2B</fullName>
    </submittedName>
</protein>
<keyword evidence="3" id="KW-1185">Reference proteome</keyword>
<name>A0A093GKU1_DRYPU</name>
<dbReference type="Pfam" id="PF23221">
    <property type="entry name" value="HEAT_MROH2B_1st"/>
    <property type="match status" value="1"/>
</dbReference>
<reference evidence="2 3" key="1">
    <citation type="submission" date="2014-04" db="EMBL/GenBank/DDBJ databases">
        <title>Genome evolution of avian class.</title>
        <authorList>
            <person name="Zhang G."/>
            <person name="Li C."/>
        </authorList>
    </citation>
    <scope>NUCLEOTIDE SEQUENCE [LARGE SCALE GENOMIC DNA]</scope>
    <source>
        <strain evidence="2">BGI_N307</strain>
    </source>
</reference>
<feature type="domain" description="MROH2B-like N-terminal HEAT-repeats" evidence="1">
    <location>
        <begin position="51"/>
        <end position="146"/>
    </location>
</feature>
<evidence type="ECO:0000313" key="2">
    <source>
        <dbReference type="EMBL" id="KFV67627.1"/>
    </source>
</evidence>
<evidence type="ECO:0000259" key="1">
    <source>
        <dbReference type="Pfam" id="PF23221"/>
    </source>
</evidence>